<evidence type="ECO:0000256" key="2">
    <source>
        <dbReference type="ARBA" id="ARBA00008598"/>
    </source>
</evidence>
<evidence type="ECO:0000313" key="13">
    <source>
        <dbReference type="EMBL" id="SHK11466.1"/>
    </source>
</evidence>
<dbReference type="Pfam" id="PF11867">
    <property type="entry name" value="T1RH-like_C"/>
    <property type="match status" value="1"/>
</dbReference>
<organism evidence="13 14">
    <name type="scientific">Hespellia stercorisuis DSM 15480</name>
    <dbReference type="NCBI Taxonomy" id="1121950"/>
    <lineage>
        <taxon>Bacteria</taxon>
        <taxon>Bacillati</taxon>
        <taxon>Bacillota</taxon>
        <taxon>Clostridia</taxon>
        <taxon>Lachnospirales</taxon>
        <taxon>Lachnospiraceae</taxon>
        <taxon>Hespellia</taxon>
    </lineage>
</organism>
<comment type="catalytic activity">
    <reaction evidence="1 11">
        <text>Endonucleolytic cleavage of DNA to give random double-stranded fragments with terminal 5'-phosphates, ATP is simultaneously hydrolyzed.</text>
        <dbReference type="EC" id="3.1.21.3"/>
    </reaction>
</comment>
<keyword evidence="14" id="KW-1185">Reference proteome</keyword>
<dbReference type="Proteomes" id="UP000184301">
    <property type="component" value="Unassembled WGS sequence"/>
</dbReference>
<evidence type="ECO:0000256" key="3">
    <source>
        <dbReference type="ARBA" id="ARBA00011296"/>
    </source>
</evidence>
<evidence type="ECO:0000259" key="12">
    <source>
        <dbReference type="PROSITE" id="PS51192"/>
    </source>
</evidence>
<dbReference type="InterPro" id="IPR055180">
    <property type="entry name" value="HsdR_RecA-like_helicase_dom_2"/>
</dbReference>
<gene>
    <name evidence="13" type="ORF">SAMN02745243_02217</name>
</gene>
<dbReference type="AlphaFoldDB" id="A0A1M6PU79"/>
<comment type="subunit">
    <text evidence="3 11">The type I restriction/modification system is composed of three polypeptides R, M and S.</text>
</comment>
<evidence type="ECO:0000256" key="7">
    <source>
        <dbReference type="ARBA" id="ARBA00022759"/>
    </source>
</evidence>
<evidence type="ECO:0000256" key="5">
    <source>
        <dbReference type="ARBA" id="ARBA00022741"/>
    </source>
</evidence>
<dbReference type="InterPro" id="IPR014001">
    <property type="entry name" value="Helicase_ATP-bd"/>
</dbReference>
<dbReference type="PANTHER" id="PTHR30195">
    <property type="entry name" value="TYPE I SITE-SPECIFIC DEOXYRIBONUCLEASE PROTEIN SUBUNIT M AND R"/>
    <property type="match status" value="1"/>
</dbReference>
<dbReference type="Pfam" id="PF22679">
    <property type="entry name" value="T1R_D3-like"/>
    <property type="match status" value="1"/>
</dbReference>
<evidence type="ECO:0000256" key="11">
    <source>
        <dbReference type="RuleBase" id="RU364115"/>
    </source>
</evidence>
<dbReference type="EMBL" id="FQZY01000030">
    <property type="protein sequence ID" value="SHK11466.1"/>
    <property type="molecule type" value="Genomic_DNA"/>
</dbReference>
<dbReference type="Gene3D" id="3.90.1570.50">
    <property type="match status" value="1"/>
</dbReference>
<dbReference type="SUPFAM" id="SSF52540">
    <property type="entry name" value="P-loop containing nucleoside triphosphate hydrolases"/>
    <property type="match status" value="2"/>
</dbReference>
<sequence length="1041" mass="119483">MSVDLERKLQNKVLHWLIDKEEDGGLGYTYLGNLEDQNNKPIREDLLKKNLEKRGYSKDQISKAVTELVSKASNQVDSLYQINKEVYSLLRYGKQGVKDENKNRQTVHYIDWNNVENNDFYAAEEVSVLCFNQIERKRPDVVLYINGIALGIFELKRSCVSIGEGIRQNLTNQKKEYIQNYFSTTQFLFAGNEAEGLKYGTIETPEKYYLNWKEDIKASDELSASIKGIQSRERNKLRDGVISLCHKERFLSLIHDFIIFDAGVKKIARHNQYFANIAARKRILSGEGGIIWNTQGSGKSLIMVWLTKWVIENVADSRVVIITDRDELDDQIESLFIDVNEKVRRTKSSADLREILNKNDDSIICSLIHKYGHNAGKQSDVDQYRKELIKDLPADFKAKGNIIAFIDECHRTNSGKLHEAVKVLMPEASLIGFTGTPLLKKDKVTSLETFGPYIHTYKFDEGVQDGVVLDLRYEARDVDQDLSSKDKVDLWFDNKTLGLTDRAKIQLKQSWTSINKLYSSKQRLEKIASDIIFDMNLKPRLKNERGTAMLVANSIYEACRYWDIFTSNGFNKCAVVTSFEPSTASVRTATSDLSQEGEEEYKKSIYERMLKGKKLSEFEKEVKEQFKKEPAKMKLLIVVDKLLTGFDAPTATYLYIDKSMRDHDLFQAICRVNRPDGEDKDYGYIVDYMDLFRNVQLAVADYTAEAFDSFDKEDVEGLIKNRYDEAKSEMVGAIASLKDLLENVSDPKDDTDYIEYFCGENSEDDENTGRRDILYSLTASLTRSFANCSDKLVSDYSYSEGQVSRLRSDISGYNKIKEMVKLASCDYIDLKPYEADMRYVLDTYIRAEDSTVVSELGNMSLVELLLENTSTTPIEALVQGLPGNENAKAEIIENNLQHEIVKKMSSNQVYYGKLSEMLQVLIDQRRIEAMSYEEYLRQVVELAQAILHPEDSLDYPDTVKTSEARRAFFDYFNKDETLAVNIDSAVHSALRPDWKRNFQKQQNIRLAIYENLLVYGYDEDEATQETAAVFEIAERQAEYDV</sequence>
<dbReference type="InterPro" id="IPR021810">
    <property type="entry name" value="T1RH-like_C"/>
</dbReference>
<name>A0A1M6PU79_9FIRM</name>
<dbReference type="EC" id="3.1.21.3" evidence="11"/>
<keyword evidence="4" id="KW-0540">Nuclease</keyword>
<feature type="domain" description="Helicase ATP-binding" evidence="12">
    <location>
        <begin position="280"/>
        <end position="455"/>
    </location>
</feature>
<dbReference type="Pfam" id="PF04313">
    <property type="entry name" value="HSDR_N"/>
    <property type="match status" value="1"/>
</dbReference>
<dbReference type="STRING" id="1121950.SAMN02745243_02217"/>
<protein>
    <recommendedName>
        <fullName evidence="11">Type I restriction enzyme endonuclease subunit</fullName>
        <shortName evidence="11">R protein</shortName>
        <ecNumber evidence="11">3.1.21.3</ecNumber>
    </recommendedName>
    <alternativeName>
        <fullName evidence="11">Type-1 restriction enzyme R protein</fullName>
    </alternativeName>
</protein>
<evidence type="ECO:0000256" key="8">
    <source>
        <dbReference type="ARBA" id="ARBA00022801"/>
    </source>
</evidence>
<accession>A0A1M6PU79</accession>
<keyword evidence="9 11" id="KW-0067">ATP-binding</keyword>
<dbReference type="PROSITE" id="PS51192">
    <property type="entry name" value="HELICASE_ATP_BIND_1"/>
    <property type="match status" value="1"/>
</dbReference>
<dbReference type="GO" id="GO:0009035">
    <property type="term" value="F:type I site-specific deoxyribonuclease activity"/>
    <property type="evidence" value="ECO:0007669"/>
    <property type="project" value="UniProtKB-EC"/>
</dbReference>
<dbReference type="Pfam" id="PF18766">
    <property type="entry name" value="SWI2_SNF2"/>
    <property type="match status" value="1"/>
</dbReference>
<dbReference type="InterPro" id="IPR051268">
    <property type="entry name" value="Type-I_R_enzyme_R_subunit"/>
</dbReference>
<keyword evidence="6 11" id="KW-0680">Restriction system</keyword>
<keyword evidence="7" id="KW-0255">Endonuclease</keyword>
<keyword evidence="10 11" id="KW-0238">DNA-binding</keyword>
<evidence type="ECO:0000256" key="4">
    <source>
        <dbReference type="ARBA" id="ARBA00022722"/>
    </source>
</evidence>
<dbReference type="GO" id="GO:0003677">
    <property type="term" value="F:DNA binding"/>
    <property type="evidence" value="ECO:0007669"/>
    <property type="project" value="UniProtKB-KW"/>
</dbReference>
<dbReference type="CDD" id="cd18800">
    <property type="entry name" value="SF2_C_EcoR124I-like"/>
    <property type="match status" value="1"/>
</dbReference>
<comment type="similarity">
    <text evidence="2 11">Belongs to the HsdR family.</text>
</comment>
<dbReference type="CDD" id="cd22332">
    <property type="entry name" value="HsdR_N"/>
    <property type="match status" value="1"/>
</dbReference>
<evidence type="ECO:0000256" key="1">
    <source>
        <dbReference type="ARBA" id="ARBA00000851"/>
    </source>
</evidence>
<dbReference type="InterPro" id="IPR007409">
    <property type="entry name" value="Restrct_endonuc_type1_HsdR_N"/>
</dbReference>
<dbReference type="NCBIfam" id="TIGR00348">
    <property type="entry name" value="hsdR"/>
    <property type="match status" value="1"/>
</dbReference>
<dbReference type="InterPro" id="IPR040980">
    <property type="entry name" value="SWI2_SNF2"/>
</dbReference>
<dbReference type="OrthoDB" id="9758243at2"/>
<keyword evidence="8 11" id="KW-0378">Hydrolase</keyword>
<dbReference type="Gene3D" id="3.40.50.300">
    <property type="entry name" value="P-loop containing nucleotide triphosphate hydrolases"/>
    <property type="match status" value="2"/>
</dbReference>
<comment type="function">
    <text evidence="11">Subunit R is required for both nuclease and ATPase activities, but not for modification.</text>
</comment>
<dbReference type="CDD" id="cd18030">
    <property type="entry name" value="DEXHc_RE_I_HsdR"/>
    <property type="match status" value="1"/>
</dbReference>
<evidence type="ECO:0000256" key="9">
    <source>
        <dbReference type="ARBA" id="ARBA00022840"/>
    </source>
</evidence>
<dbReference type="PANTHER" id="PTHR30195:SF15">
    <property type="entry name" value="TYPE I RESTRICTION ENZYME HINDI ENDONUCLEASE SUBUNIT"/>
    <property type="match status" value="1"/>
</dbReference>
<dbReference type="GO" id="GO:0009307">
    <property type="term" value="P:DNA restriction-modification system"/>
    <property type="evidence" value="ECO:0007669"/>
    <property type="project" value="UniProtKB-KW"/>
</dbReference>
<dbReference type="RefSeq" id="WP_073110197.1">
    <property type="nucleotide sequence ID" value="NZ_FQZY01000030.1"/>
</dbReference>
<keyword evidence="5 11" id="KW-0547">Nucleotide-binding</keyword>
<evidence type="ECO:0000256" key="10">
    <source>
        <dbReference type="ARBA" id="ARBA00023125"/>
    </source>
</evidence>
<dbReference type="InterPro" id="IPR027417">
    <property type="entry name" value="P-loop_NTPase"/>
</dbReference>
<dbReference type="GO" id="GO:0005524">
    <property type="term" value="F:ATP binding"/>
    <property type="evidence" value="ECO:0007669"/>
    <property type="project" value="UniProtKB-KW"/>
</dbReference>
<dbReference type="SMART" id="SM00487">
    <property type="entry name" value="DEXDc"/>
    <property type="match status" value="1"/>
</dbReference>
<evidence type="ECO:0000256" key="6">
    <source>
        <dbReference type="ARBA" id="ARBA00022747"/>
    </source>
</evidence>
<evidence type="ECO:0000313" key="14">
    <source>
        <dbReference type="Proteomes" id="UP000184301"/>
    </source>
</evidence>
<dbReference type="InterPro" id="IPR004473">
    <property type="entry name" value="Restrct_endonuc_typeI_HsdR"/>
</dbReference>
<proteinExistence type="inferred from homology"/>
<reference evidence="13 14" key="1">
    <citation type="submission" date="2016-11" db="EMBL/GenBank/DDBJ databases">
        <authorList>
            <person name="Jaros S."/>
            <person name="Januszkiewicz K."/>
            <person name="Wedrychowicz H."/>
        </authorList>
    </citation>
    <scope>NUCLEOTIDE SEQUENCE [LARGE SCALE GENOMIC DNA]</scope>
    <source>
        <strain evidence="13 14">DSM 15480</strain>
    </source>
</reference>